<reference evidence="5" key="1">
    <citation type="submission" date="2019-08" db="EMBL/GenBank/DDBJ databases">
        <title>The genome of the North American firefly Photinus pyralis.</title>
        <authorList>
            <consortium name="Photinus pyralis genome working group"/>
            <person name="Fallon T.R."/>
            <person name="Sander Lower S.E."/>
            <person name="Weng J.-K."/>
        </authorList>
    </citation>
    <scope>NUCLEOTIDE SEQUENCE</scope>
    <source>
        <strain evidence="5">TRF0915ILg1</strain>
        <tissue evidence="5">Whole body</tissue>
    </source>
</reference>
<dbReference type="AlphaFoldDB" id="A0A8K0CJT8"/>
<name>A0A8K0CJT8_IGNLU</name>
<evidence type="ECO:0000256" key="1">
    <source>
        <dbReference type="ARBA" id="ARBA00009995"/>
    </source>
</evidence>
<dbReference type="SUPFAM" id="SSF53756">
    <property type="entry name" value="UDP-Glycosyltransferase/glycogen phosphorylase"/>
    <property type="match status" value="1"/>
</dbReference>
<dbReference type="OrthoDB" id="5835829at2759"/>
<dbReference type="InterPro" id="IPR002213">
    <property type="entry name" value="UDP_glucos_trans"/>
</dbReference>
<dbReference type="EMBL" id="VTPC01087286">
    <property type="protein sequence ID" value="KAF2886562.1"/>
    <property type="molecule type" value="Genomic_DNA"/>
</dbReference>
<gene>
    <name evidence="5" type="ORF">ILUMI_19612</name>
</gene>
<dbReference type="PANTHER" id="PTHR48043:SF159">
    <property type="entry name" value="EG:EG0003.4 PROTEIN-RELATED"/>
    <property type="match status" value="1"/>
</dbReference>
<dbReference type="FunFam" id="3.40.50.2000:FF:000050">
    <property type="entry name" value="UDP-glucuronosyltransferase"/>
    <property type="match status" value="1"/>
</dbReference>
<dbReference type="Pfam" id="PF00201">
    <property type="entry name" value="UDPGT"/>
    <property type="match status" value="1"/>
</dbReference>
<keyword evidence="2" id="KW-0328">Glycosyltransferase</keyword>
<evidence type="ECO:0000256" key="4">
    <source>
        <dbReference type="SAM" id="Phobius"/>
    </source>
</evidence>
<evidence type="ECO:0000256" key="2">
    <source>
        <dbReference type="ARBA" id="ARBA00022676"/>
    </source>
</evidence>
<dbReference type="Gene3D" id="3.40.50.2000">
    <property type="entry name" value="Glycogen Phosphorylase B"/>
    <property type="match status" value="1"/>
</dbReference>
<dbReference type="Proteomes" id="UP000801492">
    <property type="component" value="Unassembled WGS sequence"/>
</dbReference>
<keyword evidence="6" id="KW-1185">Reference proteome</keyword>
<evidence type="ECO:0000313" key="6">
    <source>
        <dbReference type="Proteomes" id="UP000801492"/>
    </source>
</evidence>
<protein>
    <recommendedName>
        <fullName evidence="7">UDP-glucuronosyltransferase</fullName>
    </recommendedName>
</protein>
<accession>A0A8K0CJT8</accession>
<dbReference type="CDD" id="cd03784">
    <property type="entry name" value="GT1_Gtf-like"/>
    <property type="match status" value="1"/>
</dbReference>
<dbReference type="InterPro" id="IPR050271">
    <property type="entry name" value="UDP-glycosyltransferase"/>
</dbReference>
<keyword evidence="4" id="KW-1133">Transmembrane helix</keyword>
<dbReference type="PANTHER" id="PTHR48043">
    <property type="entry name" value="EG:EG0003.4 PROTEIN-RELATED"/>
    <property type="match status" value="1"/>
</dbReference>
<comment type="similarity">
    <text evidence="1">Belongs to the UDP-glycosyltransferase family.</text>
</comment>
<keyword evidence="3" id="KW-0808">Transferase</keyword>
<evidence type="ECO:0000313" key="5">
    <source>
        <dbReference type="EMBL" id="KAF2886562.1"/>
    </source>
</evidence>
<keyword evidence="4" id="KW-0812">Transmembrane</keyword>
<organism evidence="5 6">
    <name type="scientific">Ignelater luminosus</name>
    <name type="common">Cucubano</name>
    <name type="synonym">Pyrophorus luminosus</name>
    <dbReference type="NCBI Taxonomy" id="2038154"/>
    <lineage>
        <taxon>Eukaryota</taxon>
        <taxon>Metazoa</taxon>
        <taxon>Ecdysozoa</taxon>
        <taxon>Arthropoda</taxon>
        <taxon>Hexapoda</taxon>
        <taxon>Insecta</taxon>
        <taxon>Pterygota</taxon>
        <taxon>Neoptera</taxon>
        <taxon>Endopterygota</taxon>
        <taxon>Coleoptera</taxon>
        <taxon>Polyphaga</taxon>
        <taxon>Elateriformia</taxon>
        <taxon>Elateroidea</taxon>
        <taxon>Elateridae</taxon>
        <taxon>Agrypninae</taxon>
        <taxon>Pyrophorini</taxon>
        <taxon>Ignelater</taxon>
    </lineage>
</organism>
<feature type="transmembrane region" description="Helical" evidence="4">
    <location>
        <begin position="469"/>
        <end position="493"/>
    </location>
</feature>
<keyword evidence="4" id="KW-0472">Membrane</keyword>
<proteinExistence type="inferred from homology"/>
<evidence type="ECO:0000256" key="3">
    <source>
        <dbReference type="ARBA" id="ARBA00022679"/>
    </source>
</evidence>
<comment type="caution">
    <text evidence="5">The sequence shown here is derived from an EMBL/GenBank/DDBJ whole genome shotgun (WGS) entry which is preliminary data.</text>
</comment>
<evidence type="ECO:0008006" key="7">
    <source>
        <dbReference type="Google" id="ProtNLM"/>
    </source>
</evidence>
<dbReference type="GO" id="GO:0008194">
    <property type="term" value="F:UDP-glycosyltransferase activity"/>
    <property type="evidence" value="ECO:0007669"/>
    <property type="project" value="InterPro"/>
</dbReference>
<sequence>MWLISVIHSFVVMITSTYSYRILGIVPAPSYSHQIVFQPLWRELSLKGHKVTVLTTNPMNNPSLINLTEINLNSTYEIWNSSIITEMVNVSTWELYNKIIKLGYEVFDKQLQHSEVQDILVNKTDGFDLVLVETVFSSMIAFSKKLKCPLIQLFSLDGTSFNYHGIGNPSHPATHPDFLLPFSGRLTFFQRLISTAYLSFTYYIDTFHIAPFQELLVKRYFGKDYPSLNELLRTTSGIFVNTDNAFRETRPLLMSVAQIGGGIHMKLPKPLPKNLQNYLDNATNGAIYFSLGSNIKSKLLSDETRNILLETFSELPYTVFWKFEQDDLPGKPDNVIIYKWFPQQDVFRHPKIKLVISQGGLQSTEEALLSHIPIVGIPFIGDQHHNIHRLVQKGVGLSVDYSNINKKSLKNAILEVMNNPKYRERVKELATLARDEPMTGLERGVWWTEYIIRHRGAKHLRSPALDLHFYEYFCLDVISFMLLTSIGFIYIFFKSVKLSFNVIKSVLLKPAVN</sequence>